<keyword evidence="3 6" id="KW-0963">Cytoplasm</keyword>
<feature type="non-terminal residue" evidence="7">
    <location>
        <position position="1"/>
    </location>
</feature>
<evidence type="ECO:0000256" key="4">
    <source>
        <dbReference type="ARBA" id="ARBA00023203"/>
    </source>
</evidence>
<keyword evidence="5 6" id="KW-0206">Cytoskeleton</keyword>
<protein>
    <recommendedName>
        <fullName evidence="6">Arp2/3 complex 34 kDa subunit</fullName>
    </recommendedName>
</protein>
<evidence type="ECO:0000256" key="3">
    <source>
        <dbReference type="ARBA" id="ARBA00022490"/>
    </source>
</evidence>
<dbReference type="InterPro" id="IPR007188">
    <property type="entry name" value="ARPC2"/>
</dbReference>
<evidence type="ECO:0000313" key="7">
    <source>
        <dbReference type="EMBL" id="GLI66878.1"/>
    </source>
</evidence>
<dbReference type="Proteomes" id="UP001165090">
    <property type="component" value="Unassembled WGS sequence"/>
</dbReference>
<dbReference type="PANTHER" id="PTHR12058">
    <property type="entry name" value="ARP2/3 COMPLEX 34 KDA SUBUNIT"/>
    <property type="match status" value="1"/>
</dbReference>
<dbReference type="Gene3D" id="3.30.1460.20">
    <property type="match status" value="1"/>
</dbReference>
<comment type="subcellular location">
    <subcellularLocation>
        <location evidence="1 6">Cytoplasm</location>
        <location evidence="1 6">Cytoskeleton</location>
    </subcellularLocation>
</comment>
<dbReference type="PANTHER" id="PTHR12058:SF0">
    <property type="entry name" value="ACTIN-RELATED PROTEIN 2_3 COMPLEX SUBUNIT 2"/>
    <property type="match status" value="1"/>
</dbReference>
<comment type="similarity">
    <text evidence="2 6">Belongs to the ARPC2 family.</text>
</comment>
<evidence type="ECO:0000256" key="6">
    <source>
        <dbReference type="RuleBase" id="RU364015"/>
    </source>
</evidence>
<organism evidence="7 8">
    <name type="scientific">Volvox africanus</name>
    <dbReference type="NCBI Taxonomy" id="51714"/>
    <lineage>
        <taxon>Eukaryota</taxon>
        <taxon>Viridiplantae</taxon>
        <taxon>Chlorophyta</taxon>
        <taxon>core chlorophytes</taxon>
        <taxon>Chlorophyceae</taxon>
        <taxon>CS clade</taxon>
        <taxon>Chlamydomonadales</taxon>
        <taxon>Volvocaceae</taxon>
        <taxon>Volvox</taxon>
    </lineage>
</organism>
<reference evidence="7 8" key="1">
    <citation type="journal article" date="2023" name="IScience">
        <title>Expanded male sex-determining region conserved during the evolution of homothallism in the green alga Volvox.</title>
        <authorList>
            <person name="Yamamoto K."/>
            <person name="Matsuzaki R."/>
            <person name="Mahakham W."/>
            <person name="Heman W."/>
            <person name="Sekimoto H."/>
            <person name="Kawachi M."/>
            <person name="Minakuchi Y."/>
            <person name="Toyoda A."/>
            <person name="Nozaki H."/>
        </authorList>
    </citation>
    <scope>NUCLEOTIDE SEQUENCE [LARGE SCALE GENOMIC DNA]</scope>
    <source>
        <strain evidence="7 8">NIES-4468</strain>
    </source>
</reference>
<keyword evidence="8" id="KW-1185">Reference proteome</keyword>
<evidence type="ECO:0000256" key="5">
    <source>
        <dbReference type="ARBA" id="ARBA00023212"/>
    </source>
</evidence>
<dbReference type="SUPFAM" id="SSF69645">
    <property type="entry name" value="Arp2/3 complex subunits"/>
    <property type="match status" value="1"/>
</dbReference>
<evidence type="ECO:0000313" key="8">
    <source>
        <dbReference type="Proteomes" id="UP001165090"/>
    </source>
</evidence>
<accession>A0ABQ5SBM8</accession>
<comment type="subunit">
    <text evidence="6">Component of the Arp2/3 complex.</text>
</comment>
<dbReference type="InterPro" id="IPR034666">
    <property type="entry name" value="ARPC2/4"/>
</dbReference>
<evidence type="ECO:0000256" key="1">
    <source>
        <dbReference type="ARBA" id="ARBA00004245"/>
    </source>
</evidence>
<dbReference type="EMBL" id="BSDZ01000045">
    <property type="protein sequence ID" value="GLI66878.1"/>
    <property type="molecule type" value="Genomic_DNA"/>
</dbReference>
<sequence>LASQGSGILISCQNRLIQSRIIQLIQQKASGPDIQNIEEHAPEFGGCEYLLVAGGRGGTLRLLFALPQLSGQFQQQVLGPEVIEAVSVAFRGVAVVSELAPDPPYQLALDVDLPLLARLSAPQQEGWSRSLASLRLLLAGHPLRQIFRALEAGSLQTGPPIVCCNTPGQVYVVRPAGESVAITFPLSFRSRQDCAIGVAFLQEFVEARRGPALGRAPTCSYSARELPRELAGVDLSGVLGSSSCKGGYLTLTFTKRHVSGPQMEAVVWSMATLHHFVAYHVKAAKTMMHVRMRRRVMSMIELLQEGEGSAAAAAAAAASMSA</sequence>
<dbReference type="Pfam" id="PF04045">
    <property type="entry name" value="P34-Arc"/>
    <property type="match status" value="1"/>
</dbReference>
<comment type="function">
    <text evidence="6">Functions as actin-binding component of the Arp2/3 complex which is involved in regulation of actin polymerization and together with an activating nucleation-promoting factor (NPF) mediates the formation of branched actin networks.</text>
</comment>
<comment type="caution">
    <text evidence="7">The sequence shown here is derived from an EMBL/GenBank/DDBJ whole genome shotgun (WGS) entry which is preliminary data.</text>
</comment>
<keyword evidence="4 6" id="KW-0009">Actin-binding</keyword>
<name>A0ABQ5SBM8_9CHLO</name>
<gene>
    <name evidence="7" type="ORF">VaNZ11_010875</name>
</gene>
<proteinExistence type="inferred from homology"/>
<evidence type="ECO:0000256" key="2">
    <source>
        <dbReference type="ARBA" id="ARBA00007192"/>
    </source>
</evidence>